<feature type="domain" description="Gingipain" evidence="2">
    <location>
        <begin position="1"/>
        <end position="251"/>
    </location>
</feature>
<sequence>VKVTDVYDEFNYGNFDPLAIKDFLSYAYFNWQFPKPVYVLLVGDASYDYKNYLGKNINYVPTHLFTQLYVDTHGWLRFIEIGSDSWFACVDGEDDLSDLLIGRLSGQNVSDIENMVEKIVQYEKHLPDEAWRKNILFVADNPDEGGDFDWVSDQIASYYVPEDYDTTKVYFSRYYQNASWCKSDIKEKINEGCVITNYFGHGAMDLWAGEVIFASRDVSSLQNLGKYPLLITWTCLNGYFLHAKDDFSLAEE</sequence>
<proteinExistence type="predicted"/>
<evidence type="ECO:0000259" key="2">
    <source>
        <dbReference type="Pfam" id="PF01364"/>
    </source>
</evidence>
<dbReference type="EMBL" id="BARV01031752">
    <property type="protein sequence ID" value="GAI41217.1"/>
    <property type="molecule type" value="Genomic_DNA"/>
</dbReference>
<evidence type="ECO:0000313" key="3">
    <source>
        <dbReference type="EMBL" id="GAI41217.1"/>
    </source>
</evidence>
<dbReference type="InterPro" id="IPR029031">
    <property type="entry name" value="Gingipain_N_sf"/>
</dbReference>
<dbReference type="InterPro" id="IPR001769">
    <property type="entry name" value="Gingipain"/>
</dbReference>
<organism evidence="3">
    <name type="scientific">marine sediment metagenome</name>
    <dbReference type="NCBI Taxonomy" id="412755"/>
    <lineage>
        <taxon>unclassified sequences</taxon>
        <taxon>metagenomes</taxon>
        <taxon>ecological metagenomes</taxon>
    </lineage>
</organism>
<comment type="caution">
    <text evidence="3">The sequence shown here is derived from an EMBL/GenBank/DDBJ whole genome shotgun (WGS) entry which is preliminary data.</text>
</comment>
<name>X1NB12_9ZZZZ</name>
<reference evidence="3" key="1">
    <citation type="journal article" date="2014" name="Front. Microbiol.">
        <title>High frequency of phylogenetically diverse reductive dehalogenase-homologous genes in deep subseafloor sedimentary metagenomes.</title>
        <authorList>
            <person name="Kawai M."/>
            <person name="Futagami T."/>
            <person name="Toyoda A."/>
            <person name="Takaki Y."/>
            <person name="Nishi S."/>
            <person name="Hori S."/>
            <person name="Arai W."/>
            <person name="Tsubouchi T."/>
            <person name="Morono Y."/>
            <person name="Uchiyama I."/>
            <person name="Ito T."/>
            <person name="Fujiyama A."/>
            <person name="Inagaki F."/>
            <person name="Takami H."/>
        </authorList>
    </citation>
    <scope>NUCLEOTIDE SEQUENCE</scope>
    <source>
        <strain evidence="3">Expedition CK06-06</strain>
    </source>
</reference>
<dbReference type="GO" id="GO:0008234">
    <property type="term" value="F:cysteine-type peptidase activity"/>
    <property type="evidence" value="ECO:0007669"/>
    <property type="project" value="InterPro"/>
</dbReference>
<accession>X1NB12</accession>
<dbReference type="Gene3D" id="3.40.50.1460">
    <property type="match status" value="1"/>
</dbReference>
<dbReference type="Gene3D" id="3.40.50.10390">
    <property type="entry name" value="Gingipain r, domain 1"/>
    <property type="match status" value="1"/>
</dbReference>
<protein>
    <recommendedName>
        <fullName evidence="2">Gingipain domain-containing protein</fullName>
    </recommendedName>
</protein>
<dbReference type="GO" id="GO:0006508">
    <property type="term" value="P:proteolysis"/>
    <property type="evidence" value="ECO:0007669"/>
    <property type="project" value="InterPro"/>
</dbReference>
<dbReference type="SUPFAM" id="SSF52129">
    <property type="entry name" value="Caspase-like"/>
    <property type="match status" value="1"/>
</dbReference>
<feature type="non-terminal residue" evidence="3">
    <location>
        <position position="252"/>
    </location>
</feature>
<keyword evidence="1" id="KW-0732">Signal</keyword>
<gene>
    <name evidence="3" type="ORF">S06H3_50188</name>
</gene>
<dbReference type="InterPro" id="IPR029030">
    <property type="entry name" value="Caspase-like_dom_sf"/>
</dbReference>
<evidence type="ECO:0000256" key="1">
    <source>
        <dbReference type="ARBA" id="ARBA00022729"/>
    </source>
</evidence>
<dbReference type="Pfam" id="PF01364">
    <property type="entry name" value="Peptidase_C25"/>
    <property type="match status" value="1"/>
</dbReference>
<dbReference type="AlphaFoldDB" id="X1NB12"/>
<feature type="non-terminal residue" evidence="3">
    <location>
        <position position="1"/>
    </location>
</feature>